<keyword evidence="12" id="KW-1185">Reference proteome</keyword>
<dbReference type="InterPro" id="IPR048351">
    <property type="entry name" value="SOK_DIX"/>
</dbReference>
<name>A0ABD1T738_9LAMI</name>
<feature type="compositionally biased region" description="Basic and acidic residues" evidence="9">
    <location>
        <begin position="212"/>
        <end position="234"/>
    </location>
</feature>
<comment type="subunit">
    <text evidence="8">Homodimer. Forms long polymer filaments with other SOKs proteins polymers (e.g. SOK1, SOK2, SOK3 and SOK4) crucial for polar localization and biological activity. Binds to ANGUSTIFOLIA (AN).</text>
</comment>
<dbReference type="GO" id="GO:0090708">
    <property type="term" value="P:specification of plant organ axis polarity"/>
    <property type="evidence" value="ECO:0007669"/>
    <property type="project" value="UniProtKB-ARBA"/>
</dbReference>
<proteinExistence type="inferred from homology"/>
<evidence type="ECO:0000256" key="5">
    <source>
        <dbReference type="ARBA" id="ARBA00023136"/>
    </source>
</evidence>
<organism evidence="11 12">
    <name type="scientific">Forsythia ovata</name>
    <dbReference type="NCBI Taxonomy" id="205694"/>
    <lineage>
        <taxon>Eukaryota</taxon>
        <taxon>Viridiplantae</taxon>
        <taxon>Streptophyta</taxon>
        <taxon>Embryophyta</taxon>
        <taxon>Tracheophyta</taxon>
        <taxon>Spermatophyta</taxon>
        <taxon>Magnoliopsida</taxon>
        <taxon>eudicotyledons</taxon>
        <taxon>Gunneridae</taxon>
        <taxon>Pentapetalae</taxon>
        <taxon>asterids</taxon>
        <taxon>lamiids</taxon>
        <taxon>Lamiales</taxon>
        <taxon>Oleaceae</taxon>
        <taxon>Forsythieae</taxon>
        <taxon>Forsythia</taxon>
    </lineage>
</organism>
<feature type="compositionally biased region" description="Polar residues" evidence="9">
    <location>
        <begin position="189"/>
        <end position="199"/>
    </location>
</feature>
<dbReference type="GO" id="GO:0051301">
    <property type="term" value="P:cell division"/>
    <property type="evidence" value="ECO:0007669"/>
    <property type="project" value="UniProtKB-KW"/>
</dbReference>
<protein>
    <recommendedName>
        <fullName evidence="10">SOSEKI DIX-like domain-containing protein</fullName>
    </recommendedName>
</protein>
<feature type="region of interest" description="Disordered" evidence="9">
    <location>
        <begin position="1"/>
        <end position="26"/>
    </location>
</feature>
<evidence type="ECO:0000256" key="8">
    <source>
        <dbReference type="ARBA" id="ARBA00046534"/>
    </source>
</evidence>
<dbReference type="Proteomes" id="UP001604277">
    <property type="component" value="Unassembled WGS sequence"/>
</dbReference>
<evidence type="ECO:0000256" key="4">
    <source>
        <dbReference type="ARBA" id="ARBA00022618"/>
    </source>
</evidence>
<dbReference type="EMBL" id="JBFOLJ010000009">
    <property type="protein sequence ID" value="KAL2508466.1"/>
    <property type="molecule type" value="Genomic_DNA"/>
</dbReference>
<dbReference type="GO" id="GO:0005886">
    <property type="term" value="C:plasma membrane"/>
    <property type="evidence" value="ECO:0007669"/>
    <property type="project" value="UniProtKB-SubCell"/>
</dbReference>
<feature type="region of interest" description="Disordered" evidence="9">
    <location>
        <begin position="187"/>
        <end position="247"/>
    </location>
</feature>
<keyword evidence="2" id="KW-0217">Developmental protein</keyword>
<dbReference type="GO" id="GO:0051258">
    <property type="term" value="P:protein polymerization"/>
    <property type="evidence" value="ECO:0007669"/>
    <property type="project" value="UniProtKB-ARBA"/>
</dbReference>
<evidence type="ECO:0000256" key="7">
    <source>
        <dbReference type="ARBA" id="ARBA00024211"/>
    </source>
</evidence>
<evidence type="ECO:0000313" key="11">
    <source>
        <dbReference type="EMBL" id="KAL2508466.1"/>
    </source>
</evidence>
<keyword evidence="4" id="KW-0132">Cell division</keyword>
<feature type="domain" description="SOSEKI DIX-like" evidence="10">
    <location>
        <begin position="32"/>
        <end position="120"/>
    </location>
</feature>
<accession>A0ABD1T738</accession>
<feature type="compositionally biased region" description="Basic and acidic residues" evidence="9">
    <location>
        <begin position="1"/>
        <end position="20"/>
    </location>
</feature>
<comment type="caution">
    <text evidence="11">The sequence shown here is derived from an EMBL/GenBank/DDBJ whole genome shotgun (WGS) entry which is preliminary data.</text>
</comment>
<dbReference type="PANTHER" id="PTHR31083:SF4">
    <property type="entry name" value="PROTEIN SOSEKI 4-RELATED"/>
    <property type="match status" value="1"/>
</dbReference>
<evidence type="ECO:0000256" key="1">
    <source>
        <dbReference type="ARBA" id="ARBA00004413"/>
    </source>
</evidence>
<evidence type="ECO:0000256" key="9">
    <source>
        <dbReference type="SAM" id="MobiDB-lite"/>
    </source>
</evidence>
<dbReference type="PANTHER" id="PTHR31083">
    <property type="entry name" value="UPSTREAM OF FLC PROTEIN (DUF966)"/>
    <property type="match status" value="1"/>
</dbReference>
<sequence>MAVSKKLKEQREISPERTKVWTEPPNSKHRKVPVLYYLSKNGQLQHPHFMEVPLSSNHGLYLRDVIDRLNFLRGIGMAFMYSWSCKRRYKNGFVWHDLSENDLIYPAHGQEYVLKGSELVDNTFFETDSSLISKKNPPPPSPQRLESARDEEEDVDIPAMHMHRRRRNQSCSSIDINLQEYCVYKAESSRNASSDASTQTDDKRRRRHRRPLREVEPKVHHEIVEKKSNGKDEIEISPPSSNSSSETLGKLMKADGRLVLRPETVNEDQMANNPRARTSSILMQIITCGSISFKDCGPGQGLNLISQYKMRLPRGRASGELTKGAGRVKLEGKEYFSGSLVETKKDEFLALKRSFSYNADRSSQLELEEKKMDGTTAKCIPRMHLN</sequence>
<dbReference type="GO" id="GO:0051302">
    <property type="term" value="P:regulation of cell division"/>
    <property type="evidence" value="ECO:0007669"/>
    <property type="project" value="UniProtKB-ARBA"/>
</dbReference>
<evidence type="ECO:0000256" key="2">
    <source>
        <dbReference type="ARBA" id="ARBA00022473"/>
    </source>
</evidence>
<keyword evidence="5" id="KW-0472">Membrane</keyword>
<dbReference type="InterPro" id="IPR021182">
    <property type="entry name" value="SOK_magnoliopsida"/>
</dbReference>
<dbReference type="AlphaFoldDB" id="A0ABD1T738"/>
<gene>
    <name evidence="11" type="ORF">Fot_32113</name>
</gene>
<dbReference type="GO" id="GO:2000067">
    <property type="term" value="P:regulation of root morphogenesis"/>
    <property type="evidence" value="ECO:0007669"/>
    <property type="project" value="UniProtKB-ARBA"/>
</dbReference>
<feature type="region of interest" description="Disordered" evidence="9">
    <location>
        <begin position="129"/>
        <end position="169"/>
    </location>
</feature>
<dbReference type="PIRSF" id="PIRSF031043">
    <property type="entry name" value="UCP031043"/>
    <property type="match status" value="1"/>
</dbReference>
<evidence type="ECO:0000313" key="12">
    <source>
        <dbReference type="Proteomes" id="UP001604277"/>
    </source>
</evidence>
<dbReference type="InterPro" id="IPR010369">
    <property type="entry name" value="SOK"/>
</dbReference>
<evidence type="ECO:0000256" key="3">
    <source>
        <dbReference type="ARBA" id="ARBA00022475"/>
    </source>
</evidence>
<evidence type="ECO:0000259" key="10">
    <source>
        <dbReference type="Pfam" id="PF06136"/>
    </source>
</evidence>
<dbReference type="Pfam" id="PF06136">
    <property type="entry name" value="SOK"/>
    <property type="match status" value="1"/>
</dbReference>
<reference evidence="12" key="1">
    <citation type="submission" date="2024-07" db="EMBL/GenBank/DDBJ databases">
        <title>Two chromosome-level genome assemblies of Korean endemic species Abeliophyllum distichum and Forsythia ovata (Oleaceae).</title>
        <authorList>
            <person name="Jang H."/>
        </authorList>
    </citation>
    <scope>NUCLEOTIDE SEQUENCE [LARGE SCALE GENOMIC DNA]</scope>
</reference>
<evidence type="ECO:0000256" key="6">
    <source>
        <dbReference type="ARBA" id="ARBA00023306"/>
    </source>
</evidence>
<comment type="subcellular location">
    <subcellularLocation>
        <location evidence="1">Cell membrane</location>
        <topology evidence="1">Peripheral membrane protein</topology>
        <orientation evidence="1">Cytoplasmic side</orientation>
    </subcellularLocation>
</comment>
<keyword evidence="6" id="KW-0131">Cell cycle</keyword>
<keyword evidence="3" id="KW-1003">Cell membrane</keyword>
<feature type="compositionally biased region" description="Low complexity" evidence="9">
    <location>
        <begin position="236"/>
        <end position="246"/>
    </location>
</feature>
<comment type="similarity">
    <text evidence="7">Belongs to the SOSEKI family.</text>
</comment>